<gene>
    <name evidence="2" type="ORF">I596_580</name>
</gene>
<reference evidence="2 3" key="1">
    <citation type="submission" date="2016-04" db="EMBL/GenBank/DDBJ databases">
        <title>Complete genome sequence of Dokdonella koreensis DS-123T.</title>
        <authorList>
            <person name="Kim J.F."/>
            <person name="Lee H."/>
            <person name="Kwak M.-J."/>
        </authorList>
    </citation>
    <scope>NUCLEOTIDE SEQUENCE [LARGE SCALE GENOMIC DNA]</scope>
    <source>
        <strain evidence="2 3">DS-123</strain>
    </source>
</reference>
<keyword evidence="3" id="KW-1185">Reference proteome</keyword>
<dbReference type="OrthoDB" id="5953911at2"/>
<dbReference type="STRING" id="1300342.I596_580"/>
<dbReference type="RefSeq" id="WP_150131979.1">
    <property type="nucleotide sequence ID" value="NZ_CP015249.1"/>
</dbReference>
<feature type="region of interest" description="Disordered" evidence="1">
    <location>
        <begin position="197"/>
        <end position="219"/>
    </location>
</feature>
<dbReference type="EMBL" id="CP015249">
    <property type="protein sequence ID" value="ANB16617.1"/>
    <property type="molecule type" value="Genomic_DNA"/>
</dbReference>
<organism evidence="2 3">
    <name type="scientific">Dokdonella koreensis DS-123</name>
    <dbReference type="NCBI Taxonomy" id="1300342"/>
    <lineage>
        <taxon>Bacteria</taxon>
        <taxon>Pseudomonadati</taxon>
        <taxon>Pseudomonadota</taxon>
        <taxon>Gammaproteobacteria</taxon>
        <taxon>Lysobacterales</taxon>
        <taxon>Rhodanobacteraceae</taxon>
        <taxon>Dokdonella</taxon>
    </lineage>
</organism>
<dbReference type="Proteomes" id="UP000076830">
    <property type="component" value="Chromosome"/>
</dbReference>
<dbReference type="Gene3D" id="3.30.2420.10">
    <property type="entry name" value="TonB"/>
    <property type="match status" value="1"/>
</dbReference>
<sequence length="219" mass="23688">MFPATTGWQTTTPASCRRCRFRSGPAWLACLLIASATTACRTVPPQAPPSPSGEVSAQRIEPSASDRYAFAEDAIYDQPRAAADNPLPAYPVELLARRLAPQVVRARLIVDALGRVVEVRALDPTPEAAAGFVASVHAACATWRFSPLTETRAVEQRRRLPGGDLEIEYVPETRALPFHIDYRFVFRQVDGRPVVDVGSPEGAGGGAPADSEVIRPDLR</sequence>
<evidence type="ECO:0000313" key="2">
    <source>
        <dbReference type="EMBL" id="ANB16617.1"/>
    </source>
</evidence>
<dbReference type="AlphaFoldDB" id="A0A167GJ59"/>
<proteinExistence type="predicted"/>
<name>A0A167GJ59_9GAMM</name>
<evidence type="ECO:0008006" key="4">
    <source>
        <dbReference type="Google" id="ProtNLM"/>
    </source>
</evidence>
<evidence type="ECO:0000256" key="1">
    <source>
        <dbReference type="SAM" id="MobiDB-lite"/>
    </source>
</evidence>
<protein>
    <recommendedName>
        <fullName evidence="4">TonB C-terminal domain-containing protein</fullName>
    </recommendedName>
</protein>
<evidence type="ECO:0000313" key="3">
    <source>
        <dbReference type="Proteomes" id="UP000076830"/>
    </source>
</evidence>
<dbReference type="KEGG" id="dko:I596_580"/>
<accession>A0A167GJ59</accession>